<evidence type="ECO:0000313" key="1">
    <source>
        <dbReference type="EMBL" id="KAK7995765.1"/>
    </source>
</evidence>
<dbReference type="SUPFAM" id="SSF56399">
    <property type="entry name" value="ADP-ribosylation"/>
    <property type="match status" value="1"/>
</dbReference>
<proteinExistence type="predicted"/>
<keyword evidence="2" id="KW-1185">Reference proteome</keyword>
<organism evidence="1 2">
    <name type="scientific">Apiospora marii</name>
    <dbReference type="NCBI Taxonomy" id="335849"/>
    <lineage>
        <taxon>Eukaryota</taxon>
        <taxon>Fungi</taxon>
        <taxon>Dikarya</taxon>
        <taxon>Ascomycota</taxon>
        <taxon>Pezizomycotina</taxon>
        <taxon>Sordariomycetes</taxon>
        <taxon>Xylariomycetidae</taxon>
        <taxon>Amphisphaeriales</taxon>
        <taxon>Apiosporaceae</taxon>
        <taxon>Apiospora</taxon>
    </lineage>
</organism>
<evidence type="ECO:0000313" key="2">
    <source>
        <dbReference type="Proteomes" id="UP001396898"/>
    </source>
</evidence>
<name>A0ABR1R1S8_9PEZI</name>
<dbReference type="Proteomes" id="UP001396898">
    <property type="component" value="Unassembled WGS sequence"/>
</dbReference>
<reference evidence="1 2" key="1">
    <citation type="submission" date="2023-01" db="EMBL/GenBank/DDBJ databases">
        <title>Analysis of 21 Apiospora genomes using comparative genomics revels a genus with tremendous synthesis potential of carbohydrate active enzymes and secondary metabolites.</title>
        <authorList>
            <person name="Sorensen T."/>
        </authorList>
    </citation>
    <scope>NUCLEOTIDE SEQUENCE [LARGE SCALE GENOMIC DNA]</scope>
    <source>
        <strain evidence="1 2">CBS 20057</strain>
    </source>
</reference>
<gene>
    <name evidence="1" type="ORF">PG991_015232</name>
</gene>
<dbReference type="EMBL" id="JAQQWI010000022">
    <property type="protein sequence ID" value="KAK7995765.1"/>
    <property type="molecule type" value="Genomic_DNA"/>
</dbReference>
<sequence>MSDCARDGVPLCPRAFGGAWSKALFCVHLLSRAGWLNRWRHDCTSGTPWEAQGLDSNFLVHLVEQEVQRLLNTSPYGWWRVPYDTQYAKLVELVTSASESSTSHCVNPSCRRRLRCRVSRRAPCSDECRVAWKSLPLAVRLSPLIRDPSVLDLLCTLAMAELDRTCPGPQLSPGPFPLDPVRMRAALDSLPPMEPGVTVSQLLGSGAGRAERELVLTWISVVFEGMLVPTPASAAVPNMPGPGSFLLLNTHEPRQARFQARLRGTRYEGGGGIAAFHGTPPHNLLRILCDGLRGDAVYYSSEPAYSAWFISYRAQVAPGSPEVLTNNPQTCRGWRNSRYRDVAVLFGVEVAGPPPNRRMEEGNAPADAVMVRYLFVLPKDRVDGLASRRLWNPVGVWMFTRWVRGGQIAEQMRRSYRRIHDGTLVSEIEDGIRARYEG</sequence>
<accession>A0ABR1R1S8</accession>
<protein>
    <submittedName>
        <fullName evidence="1">Uncharacterized protein</fullName>
    </submittedName>
</protein>
<comment type="caution">
    <text evidence="1">The sequence shown here is derived from an EMBL/GenBank/DDBJ whole genome shotgun (WGS) entry which is preliminary data.</text>
</comment>